<organism evidence="1 2">
    <name type="scientific">Eretmocerus hayati</name>
    <dbReference type="NCBI Taxonomy" id="131215"/>
    <lineage>
        <taxon>Eukaryota</taxon>
        <taxon>Metazoa</taxon>
        <taxon>Ecdysozoa</taxon>
        <taxon>Arthropoda</taxon>
        <taxon>Hexapoda</taxon>
        <taxon>Insecta</taxon>
        <taxon>Pterygota</taxon>
        <taxon>Neoptera</taxon>
        <taxon>Endopterygota</taxon>
        <taxon>Hymenoptera</taxon>
        <taxon>Apocrita</taxon>
        <taxon>Proctotrupomorpha</taxon>
        <taxon>Chalcidoidea</taxon>
        <taxon>Aphelinidae</taxon>
        <taxon>Aphelininae</taxon>
        <taxon>Eretmocerus</taxon>
    </lineage>
</organism>
<keyword evidence="2" id="KW-1185">Reference proteome</keyword>
<evidence type="ECO:0000313" key="2">
    <source>
        <dbReference type="Proteomes" id="UP001239111"/>
    </source>
</evidence>
<protein>
    <submittedName>
        <fullName evidence="1">Uncharacterized protein</fullName>
    </submittedName>
</protein>
<proteinExistence type="predicted"/>
<name>A0ACC2PVB4_9HYME</name>
<gene>
    <name evidence="1" type="ORF">QAD02_022675</name>
</gene>
<sequence length="549" mass="59598">MEAIESLSSPTENKDVQEQNEPDEKEDPRDLYRRVASQYVAAFASNIVMFTSGTFFGFTTVFIVELGRSTSEIQVTEDELSWYSSSLFMHPVGAITIGMASHWLGSRSALRIASLLNVVACLLFYKATSSWMILLGQALAALAYVNGPGVTYIVEISQPNVRGVAMATANFSQTMGSLFCATMANLLHWRTVILVNCGFAVLGAILTSFIPDSPYWLAIRGRSTACIRSLAWLRGWTTPERVKGEFEELHAIYIAPKLSIPPKAAGSNSDIDEDIPDHQESHHQEQQQGRLLRNRLVSRSFLAPLGTMTGMFALRALVGSTSVQSFSAWIMKELGTEEPGYMAVGAYVFDIAGALTYMSLARSWGRRRLLLSSLVAAALLYTGLSLWAGLGPQLELHPCYEKFFRAAIPSAMILILIWATSAGLDTIVGVLNAELFPSDCREIGAMSGMLVSSAGIASMQKAFPHLAKAIGLAGLFGFFGASSVLGFALFGALVPETEGKSLREIENHYATKRQQSTKRLSRVADAAVDGCSTHTVNADVELNGIKSSR</sequence>
<dbReference type="Proteomes" id="UP001239111">
    <property type="component" value="Chromosome 1"/>
</dbReference>
<dbReference type="EMBL" id="CM056741">
    <property type="protein sequence ID" value="KAJ8686881.1"/>
    <property type="molecule type" value="Genomic_DNA"/>
</dbReference>
<reference evidence="1" key="1">
    <citation type="submission" date="2023-04" db="EMBL/GenBank/DDBJ databases">
        <title>A chromosome-level genome assembly of the parasitoid wasp Eretmocerus hayati.</title>
        <authorList>
            <person name="Zhong Y."/>
            <person name="Liu S."/>
            <person name="Liu Y."/>
        </authorList>
    </citation>
    <scope>NUCLEOTIDE SEQUENCE</scope>
    <source>
        <strain evidence="1">ZJU_SS_LIU_2023</strain>
    </source>
</reference>
<comment type="caution">
    <text evidence="1">The sequence shown here is derived from an EMBL/GenBank/DDBJ whole genome shotgun (WGS) entry which is preliminary data.</text>
</comment>
<accession>A0ACC2PVB4</accession>
<evidence type="ECO:0000313" key="1">
    <source>
        <dbReference type="EMBL" id="KAJ8686881.1"/>
    </source>
</evidence>